<keyword evidence="3" id="KW-1185">Reference proteome</keyword>
<organism evidence="2 3">
    <name type="scientific">Venustampulla echinocandica</name>
    <dbReference type="NCBI Taxonomy" id="2656787"/>
    <lineage>
        <taxon>Eukaryota</taxon>
        <taxon>Fungi</taxon>
        <taxon>Dikarya</taxon>
        <taxon>Ascomycota</taxon>
        <taxon>Pezizomycotina</taxon>
        <taxon>Leotiomycetes</taxon>
        <taxon>Helotiales</taxon>
        <taxon>Pleuroascaceae</taxon>
        <taxon>Venustampulla</taxon>
    </lineage>
</organism>
<sequence length="202" mass="21945">MGLRIFISPPDERPSESQPSSPTPPLHPASCSCPLCRARLGSMSSGNAGSPSSETQVGSSSQAAPFTAFLPPHSRNPTITRPDVDNSPARNNEDVRAAQLQVENAEEKVWEAEAETDEAKSSLREAEQDARAARLQVEIAEEEVREAEAQAEDAKDSLGEAEYKWLLAKNYQPGRLALSTDLFKTAPMSCGLRVSSRTDHRK</sequence>
<gene>
    <name evidence="2" type="ORF">BP5553_05194</name>
</gene>
<dbReference type="SUPFAM" id="SSF57997">
    <property type="entry name" value="Tropomyosin"/>
    <property type="match status" value="1"/>
</dbReference>
<name>A0A370TQF2_9HELO</name>
<feature type="region of interest" description="Disordered" evidence="1">
    <location>
        <begin position="108"/>
        <end position="127"/>
    </location>
</feature>
<feature type="region of interest" description="Disordered" evidence="1">
    <location>
        <begin position="1"/>
        <end position="94"/>
    </location>
</feature>
<reference evidence="2 3" key="1">
    <citation type="journal article" date="2018" name="IMA Fungus">
        <title>IMA Genome-F 9: Draft genome sequence of Annulohypoxylon stygium, Aspergillus mulundensis, Berkeleyomyces basicola (syn. Thielaviopsis basicola), Ceratocystis smalleyi, two Cercospora beticola strains, Coleophoma cylindrospora, Fusarium fracticaudum, Phialophora cf. hyalina, and Morchella septimelata.</title>
        <authorList>
            <person name="Wingfield B.D."/>
            <person name="Bills G.F."/>
            <person name="Dong Y."/>
            <person name="Huang W."/>
            <person name="Nel W.J."/>
            <person name="Swalarsk-Parry B.S."/>
            <person name="Vaghefi N."/>
            <person name="Wilken P.M."/>
            <person name="An Z."/>
            <person name="de Beer Z.W."/>
            <person name="De Vos L."/>
            <person name="Chen L."/>
            <person name="Duong T.A."/>
            <person name="Gao Y."/>
            <person name="Hammerbacher A."/>
            <person name="Kikkert J.R."/>
            <person name="Li Y."/>
            <person name="Li H."/>
            <person name="Li K."/>
            <person name="Li Q."/>
            <person name="Liu X."/>
            <person name="Ma X."/>
            <person name="Naidoo K."/>
            <person name="Pethybridge S.J."/>
            <person name="Sun J."/>
            <person name="Steenkamp E.T."/>
            <person name="van der Nest M.A."/>
            <person name="van Wyk S."/>
            <person name="Wingfield M.J."/>
            <person name="Xiong C."/>
            <person name="Yue Q."/>
            <person name="Zhang X."/>
        </authorList>
    </citation>
    <scope>NUCLEOTIDE SEQUENCE [LARGE SCALE GENOMIC DNA]</scope>
    <source>
        <strain evidence="2 3">BP 5553</strain>
    </source>
</reference>
<evidence type="ECO:0000256" key="1">
    <source>
        <dbReference type="SAM" id="MobiDB-lite"/>
    </source>
</evidence>
<dbReference type="EMBL" id="NPIC01000003">
    <property type="protein sequence ID" value="RDL37761.1"/>
    <property type="molecule type" value="Genomic_DNA"/>
</dbReference>
<evidence type="ECO:0000313" key="2">
    <source>
        <dbReference type="EMBL" id="RDL37761.1"/>
    </source>
</evidence>
<dbReference type="PROSITE" id="PS51257">
    <property type="entry name" value="PROKAR_LIPOPROTEIN"/>
    <property type="match status" value="1"/>
</dbReference>
<dbReference type="Proteomes" id="UP000254866">
    <property type="component" value="Unassembled WGS sequence"/>
</dbReference>
<dbReference type="GeneID" id="43598043"/>
<accession>A0A370TQF2</accession>
<proteinExistence type="predicted"/>
<comment type="caution">
    <text evidence="2">The sequence shown here is derived from an EMBL/GenBank/DDBJ whole genome shotgun (WGS) entry which is preliminary data.</text>
</comment>
<evidence type="ECO:0000313" key="3">
    <source>
        <dbReference type="Proteomes" id="UP000254866"/>
    </source>
</evidence>
<feature type="compositionally biased region" description="Polar residues" evidence="1">
    <location>
        <begin position="54"/>
        <end position="64"/>
    </location>
</feature>
<dbReference type="RefSeq" id="XP_031870417.1">
    <property type="nucleotide sequence ID" value="XM_032013817.1"/>
</dbReference>
<protein>
    <submittedName>
        <fullName evidence="2">Uncharacterized protein</fullName>
    </submittedName>
</protein>
<feature type="compositionally biased region" description="Low complexity" evidence="1">
    <location>
        <begin position="41"/>
        <end position="53"/>
    </location>
</feature>
<dbReference type="AlphaFoldDB" id="A0A370TQF2"/>